<dbReference type="InterPro" id="IPR013249">
    <property type="entry name" value="RNA_pol_sigma70_r4_t2"/>
</dbReference>
<dbReference type="SUPFAM" id="SSF88659">
    <property type="entry name" value="Sigma3 and sigma4 domains of RNA polymerase sigma factors"/>
    <property type="match status" value="1"/>
</dbReference>
<accession>A0A7X9XAU2</accession>
<dbReference type="GO" id="GO:0016987">
    <property type="term" value="F:sigma factor activity"/>
    <property type="evidence" value="ECO:0007669"/>
    <property type="project" value="UniProtKB-KW"/>
</dbReference>
<dbReference type="Gene3D" id="1.10.1740.10">
    <property type="match status" value="1"/>
</dbReference>
<evidence type="ECO:0000259" key="5">
    <source>
        <dbReference type="Pfam" id="PF04542"/>
    </source>
</evidence>
<comment type="caution">
    <text evidence="7">The sequence shown here is derived from an EMBL/GenBank/DDBJ whole genome shotgun (WGS) entry which is preliminary data.</text>
</comment>
<dbReference type="Proteomes" id="UP000576082">
    <property type="component" value="Unassembled WGS sequence"/>
</dbReference>
<dbReference type="InterPro" id="IPR013324">
    <property type="entry name" value="RNA_pol_sigma_r3/r4-like"/>
</dbReference>
<keyword evidence="8" id="KW-1185">Reference proteome</keyword>
<sequence>MVEEVITKDKFEKLFREQYPKLCAFANTFLKDIQASEDVVHDILFKLWENRETLKIDISVEAYLYRAVRNKSLNVIRHIEVKEQYKSYNEEAINEASQNESDTMESSELDLKIRESIDSMPEKRKEIFQLSRFDGLKYAEISKKLNISVKTVENQMSSALKYLRTELTGFFTILILFFLKNF</sequence>
<dbReference type="AlphaFoldDB" id="A0A7X9XAU2"/>
<reference evidence="7 8" key="1">
    <citation type="submission" date="2020-04" db="EMBL/GenBank/DDBJ databases">
        <title>Flammeovirga sp. SR4, a novel species isolated from seawater.</title>
        <authorList>
            <person name="Wang X."/>
        </authorList>
    </citation>
    <scope>NUCLEOTIDE SEQUENCE [LARGE SCALE GENOMIC DNA]</scope>
    <source>
        <strain evidence="7 8">ATCC 23126</strain>
    </source>
</reference>
<dbReference type="InterPro" id="IPR036388">
    <property type="entry name" value="WH-like_DNA-bd_sf"/>
</dbReference>
<dbReference type="PANTHER" id="PTHR43133">
    <property type="entry name" value="RNA POLYMERASE ECF-TYPE SIGMA FACTO"/>
    <property type="match status" value="1"/>
</dbReference>
<dbReference type="InterPro" id="IPR014284">
    <property type="entry name" value="RNA_pol_sigma-70_dom"/>
</dbReference>
<keyword evidence="3" id="KW-0731">Sigma factor</keyword>
<dbReference type="Gene3D" id="1.10.10.10">
    <property type="entry name" value="Winged helix-like DNA-binding domain superfamily/Winged helix DNA-binding domain"/>
    <property type="match status" value="1"/>
</dbReference>
<dbReference type="PANTHER" id="PTHR43133:SF46">
    <property type="entry name" value="RNA POLYMERASE SIGMA-70 FACTOR ECF SUBFAMILY"/>
    <property type="match status" value="1"/>
</dbReference>
<evidence type="ECO:0000313" key="7">
    <source>
        <dbReference type="EMBL" id="NME70030.1"/>
    </source>
</evidence>
<dbReference type="InterPro" id="IPR013325">
    <property type="entry name" value="RNA_pol_sigma_r2"/>
</dbReference>
<evidence type="ECO:0000256" key="4">
    <source>
        <dbReference type="ARBA" id="ARBA00023163"/>
    </source>
</evidence>
<dbReference type="Pfam" id="PF04542">
    <property type="entry name" value="Sigma70_r2"/>
    <property type="match status" value="1"/>
</dbReference>
<evidence type="ECO:0000256" key="3">
    <source>
        <dbReference type="ARBA" id="ARBA00023082"/>
    </source>
</evidence>
<keyword evidence="4" id="KW-0804">Transcription</keyword>
<evidence type="ECO:0000256" key="2">
    <source>
        <dbReference type="ARBA" id="ARBA00023015"/>
    </source>
</evidence>
<keyword evidence="2" id="KW-0805">Transcription regulation</keyword>
<protein>
    <submittedName>
        <fullName evidence="7">RNA polymerase sigma-70 factor</fullName>
    </submittedName>
</protein>
<dbReference type="GO" id="GO:0003677">
    <property type="term" value="F:DNA binding"/>
    <property type="evidence" value="ECO:0007669"/>
    <property type="project" value="InterPro"/>
</dbReference>
<dbReference type="GO" id="GO:0006352">
    <property type="term" value="P:DNA-templated transcription initiation"/>
    <property type="evidence" value="ECO:0007669"/>
    <property type="project" value="InterPro"/>
</dbReference>
<comment type="similarity">
    <text evidence="1">Belongs to the sigma-70 factor family. ECF subfamily.</text>
</comment>
<evidence type="ECO:0000313" key="8">
    <source>
        <dbReference type="Proteomes" id="UP000576082"/>
    </source>
</evidence>
<proteinExistence type="inferred from homology"/>
<name>A0A7X9XAU2_9BACT</name>
<dbReference type="NCBIfam" id="TIGR02985">
    <property type="entry name" value="Sig70_bacteroi1"/>
    <property type="match status" value="1"/>
</dbReference>
<dbReference type="InterPro" id="IPR039425">
    <property type="entry name" value="RNA_pol_sigma-70-like"/>
</dbReference>
<dbReference type="CDD" id="cd06171">
    <property type="entry name" value="Sigma70_r4"/>
    <property type="match status" value="1"/>
</dbReference>
<dbReference type="RefSeq" id="WP_169658280.1">
    <property type="nucleotide sequence ID" value="NZ_JABANE010000053.1"/>
</dbReference>
<gene>
    <name evidence="7" type="ORF">HHU12_18800</name>
</gene>
<organism evidence="7 8">
    <name type="scientific">Flammeovirga aprica JL-4</name>
    <dbReference type="NCBI Taxonomy" id="694437"/>
    <lineage>
        <taxon>Bacteria</taxon>
        <taxon>Pseudomonadati</taxon>
        <taxon>Bacteroidota</taxon>
        <taxon>Cytophagia</taxon>
        <taxon>Cytophagales</taxon>
        <taxon>Flammeovirgaceae</taxon>
        <taxon>Flammeovirga</taxon>
    </lineage>
</organism>
<feature type="domain" description="RNA polymerase sigma factor 70 region 4 type 2" evidence="6">
    <location>
        <begin position="112"/>
        <end position="162"/>
    </location>
</feature>
<dbReference type="EMBL" id="JABANE010000053">
    <property type="protein sequence ID" value="NME70030.1"/>
    <property type="molecule type" value="Genomic_DNA"/>
</dbReference>
<evidence type="ECO:0000256" key="1">
    <source>
        <dbReference type="ARBA" id="ARBA00010641"/>
    </source>
</evidence>
<dbReference type="SUPFAM" id="SSF88946">
    <property type="entry name" value="Sigma2 domain of RNA polymerase sigma factors"/>
    <property type="match status" value="1"/>
</dbReference>
<evidence type="ECO:0000259" key="6">
    <source>
        <dbReference type="Pfam" id="PF08281"/>
    </source>
</evidence>
<dbReference type="Pfam" id="PF08281">
    <property type="entry name" value="Sigma70_r4_2"/>
    <property type="match status" value="1"/>
</dbReference>
<dbReference type="InterPro" id="IPR014327">
    <property type="entry name" value="RNA_pol_sigma70_bacteroid"/>
</dbReference>
<feature type="domain" description="RNA polymerase sigma-70 region 2" evidence="5">
    <location>
        <begin position="14"/>
        <end position="77"/>
    </location>
</feature>
<dbReference type="InterPro" id="IPR007627">
    <property type="entry name" value="RNA_pol_sigma70_r2"/>
</dbReference>
<dbReference type="NCBIfam" id="TIGR02937">
    <property type="entry name" value="sigma70-ECF"/>
    <property type="match status" value="1"/>
</dbReference>